<dbReference type="Gene3D" id="1.10.443.10">
    <property type="entry name" value="Intergrase catalytic core"/>
    <property type="match status" value="1"/>
</dbReference>
<dbReference type="PANTHER" id="PTHR30349">
    <property type="entry name" value="PHAGE INTEGRASE-RELATED"/>
    <property type="match status" value="1"/>
</dbReference>
<evidence type="ECO:0000256" key="1">
    <source>
        <dbReference type="ARBA" id="ARBA00022908"/>
    </source>
</evidence>
<dbReference type="Pfam" id="PF00589">
    <property type="entry name" value="Phage_integrase"/>
    <property type="match status" value="1"/>
</dbReference>
<dbReference type="GO" id="GO:0006310">
    <property type="term" value="P:DNA recombination"/>
    <property type="evidence" value="ECO:0007669"/>
    <property type="project" value="UniProtKB-KW"/>
</dbReference>
<dbReference type="AlphaFoldDB" id="A0A291LYY8"/>
<sequence length="389" mass="43693">MIGWRLTPMPMICPLKAKRIMEGGNLRLRYRGLIAERLPSGSMRWRVRVEGRAGRKIALPCGPEHAEFHRYYQAARRGLQLDPPREITHEPGTMGWLFSAYLKHLERMVENGQASPLTLKERRNLTKFVLGQQSEQARSVGRFYAELPMTIPDAELIAFRDRMGATPGKARNVWKLLRAAYDFGMQRGHCRSNPARAVARPVYVSQGGATPWTMADLEAYRAKHPPGTAAHLTLTLFMFTACRIGDAVILGREHEERHSGRLWLAWQPRKKGSRRVQIPVLPPLERALKARTVLGPTYLLTSQGVPFRSGEGLRNRLAKWCEEAGIVGRSSHGIRKAAGHLLALHGATQYEIMAVHGHANASTSQVYTETVERMRLGDMAASKLAGMEW</sequence>
<evidence type="ECO:0000259" key="3">
    <source>
        <dbReference type="PROSITE" id="PS51898"/>
    </source>
</evidence>
<dbReference type="InterPro" id="IPR050090">
    <property type="entry name" value="Tyrosine_recombinase_XerCD"/>
</dbReference>
<accession>A0A291LYY8</accession>
<evidence type="ECO:0000313" key="4">
    <source>
        <dbReference type="EMBL" id="ATI41909.1"/>
    </source>
</evidence>
<keyword evidence="2" id="KW-0233">DNA recombination</keyword>
<gene>
    <name evidence="4" type="ORF">CBW24_07780</name>
</gene>
<feature type="domain" description="Tyr recombinase" evidence="3">
    <location>
        <begin position="207"/>
        <end position="381"/>
    </location>
</feature>
<organism evidence="4 5">
    <name type="scientific">Pacificitalea manganoxidans</name>
    <dbReference type="NCBI Taxonomy" id="1411902"/>
    <lineage>
        <taxon>Bacteria</taxon>
        <taxon>Pseudomonadati</taxon>
        <taxon>Pseudomonadota</taxon>
        <taxon>Alphaproteobacteria</taxon>
        <taxon>Rhodobacterales</taxon>
        <taxon>Paracoccaceae</taxon>
        <taxon>Pacificitalea</taxon>
    </lineage>
</organism>
<dbReference type="GO" id="GO:0015074">
    <property type="term" value="P:DNA integration"/>
    <property type="evidence" value="ECO:0007669"/>
    <property type="project" value="UniProtKB-KW"/>
</dbReference>
<dbReference type="InterPro" id="IPR013762">
    <property type="entry name" value="Integrase-like_cat_sf"/>
</dbReference>
<keyword evidence="1" id="KW-0229">DNA integration</keyword>
<dbReference type="InterPro" id="IPR002104">
    <property type="entry name" value="Integrase_catalytic"/>
</dbReference>
<name>A0A291LYY8_9RHOB</name>
<dbReference type="Proteomes" id="UP000219050">
    <property type="component" value="Chromosome"/>
</dbReference>
<reference evidence="4 5" key="1">
    <citation type="submission" date="2017-05" db="EMBL/GenBank/DDBJ databases">
        <title>Comparative genomic and metabolic analysis of manganese-oxidizing mechanisms in Celeribater manganoxidans DY25T: its adaption to the environment of polymetallic nodule.</title>
        <authorList>
            <person name="Wang X."/>
        </authorList>
    </citation>
    <scope>NUCLEOTIDE SEQUENCE [LARGE SCALE GENOMIC DNA]</scope>
    <source>
        <strain evidence="4 5">DY25</strain>
    </source>
</reference>
<dbReference type="PANTHER" id="PTHR30349:SF84">
    <property type="entry name" value="PHAGE-RELATED INTEGRASE"/>
    <property type="match status" value="1"/>
</dbReference>
<protein>
    <recommendedName>
        <fullName evidence="3">Tyr recombinase domain-containing protein</fullName>
    </recommendedName>
</protein>
<dbReference type="SUPFAM" id="SSF56349">
    <property type="entry name" value="DNA breaking-rejoining enzymes"/>
    <property type="match status" value="1"/>
</dbReference>
<dbReference type="GO" id="GO:0003677">
    <property type="term" value="F:DNA binding"/>
    <property type="evidence" value="ECO:0007669"/>
    <property type="project" value="InterPro"/>
</dbReference>
<keyword evidence="5" id="KW-1185">Reference proteome</keyword>
<proteinExistence type="predicted"/>
<evidence type="ECO:0000256" key="2">
    <source>
        <dbReference type="ARBA" id="ARBA00023172"/>
    </source>
</evidence>
<dbReference type="PROSITE" id="PS51898">
    <property type="entry name" value="TYR_RECOMBINASE"/>
    <property type="match status" value="1"/>
</dbReference>
<dbReference type="EMBL" id="CP021404">
    <property type="protein sequence ID" value="ATI41909.1"/>
    <property type="molecule type" value="Genomic_DNA"/>
</dbReference>
<evidence type="ECO:0000313" key="5">
    <source>
        <dbReference type="Proteomes" id="UP000219050"/>
    </source>
</evidence>
<dbReference type="KEGG" id="cmag:CBW24_07780"/>
<dbReference type="InterPro" id="IPR011010">
    <property type="entry name" value="DNA_brk_join_enz"/>
</dbReference>